<dbReference type="GO" id="GO:0016758">
    <property type="term" value="F:hexosyltransferase activity"/>
    <property type="evidence" value="ECO:0007669"/>
    <property type="project" value="TreeGrafter"/>
</dbReference>
<keyword evidence="2" id="KW-1185">Reference proteome</keyword>
<dbReference type="Gene3D" id="3.40.50.2000">
    <property type="entry name" value="Glycogen Phosphorylase B"/>
    <property type="match status" value="2"/>
</dbReference>
<comment type="caution">
    <text evidence="1">The sequence shown here is derived from an EMBL/GenBank/DDBJ whole genome shotgun (WGS) entry which is preliminary data.</text>
</comment>
<dbReference type="STRING" id="1337093.MBELCI_3110"/>
<protein>
    <submittedName>
        <fullName evidence="1">Glycosyltransferase</fullName>
    </submittedName>
</protein>
<reference evidence="1" key="1">
    <citation type="journal article" date="2013" name="Genome Announc.">
        <title>Draft Genome Sequence of Loktanella cinnabarina LL-001T, Isolated from Deep-Sea Floor Sediment.</title>
        <authorList>
            <person name="Nishi S."/>
            <person name="Tsubouchi T."/>
            <person name="Takaki Y."/>
            <person name="Koyanagi R."/>
            <person name="Satoh N."/>
            <person name="Maruyama T."/>
            <person name="Hatada Y."/>
        </authorList>
    </citation>
    <scope>NUCLEOTIDE SEQUENCE [LARGE SCALE GENOMIC DNA]</scope>
    <source>
        <strain evidence="1">LL-001</strain>
    </source>
</reference>
<dbReference type="SUPFAM" id="SSF53756">
    <property type="entry name" value="UDP-Glycosyltransferase/glycogen phosphorylase"/>
    <property type="match status" value="1"/>
</dbReference>
<dbReference type="CDD" id="cd03801">
    <property type="entry name" value="GT4_PimA-like"/>
    <property type="match status" value="1"/>
</dbReference>
<organism evidence="1 2">
    <name type="scientific">Limimaricola cinnabarinus LL-001</name>
    <dbReference type="NCBI Taxonomy" id="1337093"/>
    <lineage>
        <taxon>Bacteria</taxon>
        <taxon>Pseudomonadati</taxon>
        <taxon>Pseudomonadota</taxon>
        <taxon>Alphaproteobacteria</taxon>
        <taxon>Rhodobacterales</taxon>
        <taxon>Paracoccaceae</taxon>
        <taxon>Limimaricola</taxon>
    </lineage>
</organism>
<keyword evidence="1" id="KW-0808">Transferase</keyword>
<dbReference type="OrthoDB" id="9790710at2"/>
<dbReference type="RefSeq" id="WP_021695157.1">
    <property type="nucleotide sequence ID" value="NZ_BATB01000058.1"/>
</dbReference>
<dbReference type="Proteomes" id="UP000016566">
    <property type="component" value="Unassembled WGS sequence"/>
</dbReference>
<evidence type="ECO:0000313" key="1">
    <source>
        <dbReference type="EMBL" id="GAD57058.1"/>
    </source>
</evidence>
<dbReference type="PANTHER" id="PTHR45947">
    <property type="entry name" value="SULFOQUINOVOSYL TRANSFERASE SQD2"/>
    <property type="match status" value="1"/>
</dbReference>
<dbReference type="EMBL" id="BATB01000058">
    <property type="protein sequence ID" value="GAD57058.1"/>
    <property type="molecule type" value="Genomic_DNA"/>
</dbReference>
<dbReference type="AlphaFoldDB" id="U3AQP5"/>
<sequence>MKADPVAQLRCLIGVQREYGLSSWRSRDIARFRLARSRSYYRAVRAALRRRVGGQRFDFTLQTQSLFNAALPGFPNFVYTDHVARAALGGTPEALGEPSEAWWACEREIYEEAAHVFTFGPKIRGMLASQYGIAGTKASAIGAGASVVPQRPVDVTTARYAARKIVFVGVDWERKGGPELIAAFRALRRRLPDATLTIIGCQPQLNEPGVTVLGRLPLAEVEAHYHEASCFCMPSRLEPFGIVFIEAMQFGLPVVATDVGDIGAIVAEGRTGRTARAGDVDALTEALFETLRDPDRCRTMGQAAIERAKQFTWDEVARRILAHVPGQPIDSSLALEPSW</sequence>
<evidence type="ECO:0000313" key="2">
    <source>
        <dbReference type="Proteomes" id="UP000016566"/>
    </source>
</evidence>
<dbReference type="InterPro" id="IPR050194">
    <property type="entry name" value="Glycosyltransferase_grp1"/>
</dbReference>
<accession>U3AQP5</accession>
<proteinExistence type="predicted"/>
<dbReference type="PANTHER" id="PTHR45947:SF3">
    <property type="entry name" value="SULFOQUINOVOSYL TRANSFERASE SQD2"/>
    <property type="match status" value="1"/>
</dbReference>
<dbReference type="eggNOG" id="COG0438">
    <property type="taxonomic scope" value="Bacteria"/>
</dbReference>
<dbReference type="Pfam" id="PF13692">
    <property type="entry name" value="Glyco_trans_1_4"/>
    <property type="match status" value="1"/>
</dbReference>
<name>U3AQP5_9RHOB</name>
<gene>
    <name evidence="1" type="ORF">MBELCI_3110</name>
</gene>